<dbReference type="AlphaFoldDB" id="A0A5C7J647"/>
<dbReference type="Proteomes" id="UP000321026">
    <property type="component" value="Unassembled WGS sequence"/>
</dbReference>
<dbReference type="EMBL" id="SSDS01000068">
    <property type="protein sequence ID" value="TXG76664.1"/>
    <property type="molecule type" value="Genomic_DNA"/>
</dbReference>
<accession>A0A5C7J647</accession>
<feature type="compositionally biased region" description="Pro residues" evidence="1">
    <location>
        <begin position="7"/>
        <end position="17"/>
    </location>
</feature>
<organism evidence="2 3">
    <name type="scientific">Candidatus Dojkabacteria bacterium</name>
    <dbReference type="NCBI Taxonomy" id="2099670"/>
    <lineage>
        <taxon>Bacteria</taxon>
        <taxon>Candidatus Dojkabacteria</taxon>
    </lineage>
</organism>
<evidence type="ECO:0000313" key="2">
    <source>
        <dbReference type="EMBL" id="TXG76664.1"/>
    </source>
</evidence>
<sequence>MSEISPNLPPAIEPTPPSGEDDQWTAPPQPVPPNSPDTTYPFSQPDATPIDPSDANQAVQPERIGAGIVSTVGIVLGGLRRKLAQRKAVGLRDMTEARQFDLDQRIALDEAVKAAAAKTRKTISGEPKVVVAGTDFGKKNRTAKLSPHGNNYKPGGRPKLDLANMPGGGDGRHVRRVKRINRAQDAHNEAGERLRQHTELYGDLLLDEQALGAALASNPTLSRAQRRAIRNSGKRAREFAHERHESVEDLENTAVGRRVKKLDKIRGIVDDRKLRKLRSKVAKAEAKETKTQEKLVRIQEAQDKHREKKARADESQSIRKIRRRGIAGQAVEIWREKTDEELGERERFYDDLSRALE</sequence>
<evidence type="ECO:0000313" key="3">
    <source>
        <dbReference type="Proteomes" id="UP000321026"/>
    </source>
</evidence>
<feature type="region of interest" description="Disordered" evidence="1">
    <location>
        <begin position="140"/>
        <end position="164"/>
    </location>
</feature>
<feature type="region of interest" description="Disordered" evidence="1">
    <location>
        <begin position="1"/>
        <end position="58"/>
    </location>
</feature>
<name>A0A5C7J647_9BACT</name>
<evidence type="ECO:0000256" key="1">
    <source>
        <dbReference type="SAM" id="MobiDB-lite"/>
    </source>
</evidence>
<reference evidence="2 3" key="1">
    <citation type="submission" date="2018-09" db="EMBL/GenBank/DDBJ databases">
        <title>Metagenome Assembled Genomes from an Advanced Water Purification Facility.</title>
        <authorList>
            <person name="Stamps B.W."/>
            <person name="Spear J.R."/>
        </authorList>
    </citation>
    <scope>NUCLEOTIDE SEQUENCE [LARGE SCALE GENOMIC DNA]</scope>
    <source>
        <strain evidence="2">Bin_63_2</strain>
    </source>
</reference>
<gene>
    <name evidence="2" type="ORF">E6Q11_04185</name>
</gene>
<feature type="compositionally biased region" description="Basic and acidic residues" evidence="1">
    <location>
        <begin position="299"/>
        <end position="317"/>
    </location>
</feature>
<feature type="non-terminal residue" evidence="2">
    <location>
        <position position="357"/>
    </location>
</feature>
<proteinExistence type="predicted"/>
<feature type="region of interest" description="Disordered" evidence="1">
    <location>
        <begin position="299"/>
        <end position="319"/>
    </location>
</feature>
<protein>
    <submittedName>
        <fullName evidence="2">Uncharacterized protein</fullName>
    </submittedName>
</protein>
<comment type="caution">
    <text evidence="2">The sequence shown here is derived from an EMBL/GenBank/DDBJ whole genome shotgun (WGS) entry which is preliminary data.</text>
</comment>
<feature type="compositionally biased region" description="Polar residues" evidence="1">
    <location>
        <begin position="36"/>
        <end position="46"/>
    </location>
</feature>